<dbReference type="Pfam" id="PF13414">
    <property type="entry name" value="TPR_11"/>
    <property type="match status" value="1"/>
</dbReference>
<proteinExistence type="predicted"/>
<evidence type="ECO:0000256" key="1">
    <source>
        <dbReference type="PROSITE-ProRule" id="PRU00339"/>
    </source>
</evidence>
<dbReference type="Pfam" id="PF13283">
    <property type="entry name" value="NfrA_C"/>
    <property type="match status" value="1"/>
</dbReference>
<dbReference type="RefSeq" id="WP_074821698.1">
    <property type="nucleotide sequence ID" value="NZ_FOLW01000003.1"/>
</dbReference>
<keyword evidence="1" id="KW-0802">TPR repeat</keyword>
<reference evidence="4 5" key="1">
    <citation type="submission" date="2016-10" db="EMBL/GenBank/DDBJ databases">
        <authorList>
            <person name="Varghese N."/>
            <person name="Submissions S."/>
        </authorList>
    </citation>
    <scope>NUCLEOTIDE SEQUENCE [LARGE SCALE GENOMIC DNA]</scope>
    <source>
        <strain evidence="4 5">DSM 5563</strain>
    </source>
</reference>
<comment type="caution">
    <text evidence="4">The sequence shown here is derived from an EMBL/GenBank/DDBJ whole genome shotgun (WGS) entry which is preliminary data.</text>
</comment>
<dbReference type="PROSITE" id="PS50005">
    <property type="entry name" value="TPR"/>
    <property type="match status" value="1"/>
</dbReference>
<dbReference type="SMART" id="SM00028">
    <property type="entry name" value="TPR"/>
    <property type="match status" value="4"/>
</dbReference>
<evidence type="ECO:0000313" key="5">
    <source>
        <dbReference type="Proteomes" id="UP000226420"/>
    </source>
</evidence>
<feature type="domain" description="Bacteriophage N4 adsorption protein A C-terminal" evidence="3">
    <location>
        <begin position="810"/>
        <end position="977"/>
    </location>
</feature>
<protein>
    <submittedName>
        <fullName evidence="4">Adsorption protein A</fullName>
    </submittedName>
</protein>
<organism evidence="4 5">
    <name type="scientific">Pragia fontium DSM 5563 = ATCC 49100</name>
    <dbReference type="NCBI Taxonomy" id="1122977"/>
    <lineage>
        <taxon>Bacteria</taxon>
        <taxon>Pseudomonadati</taxon>
        <taxon>Pseudomonadota</taxon>
        <taxon>Gammaproteobacteria</taxon>
        <taxon>Enterobacterales</taxon>
        <taxon>Budviciaceae</taxon>
        <taxon>Pragia</taxon>
    </lineage>
</organism>
<dbReference type="Gene3D" id="1.25.40.10">
    <property type="entry name" value="Tetratricopeptide repeat domain"/>
    <property type="match status" value="2"/>
</dbReference>
<evidence type="ECO:0000259" key="3">
    <source>
        <dbReference type="Pfam" id="PF13283"/>
    </source>
</evidence>
<sequence length="990" mass="111795">MLTTPRVSHLTLLSLLLTTALVSLPVQADEHQQATQTDLGLSDYHRFIIFPHFEKALRAQKNNDEKTALSEFEYMHQQFPDNIAITLYLSESYRHFGHHDKALQLLRQQLKKAPNNAQLQSAYAAIPVEITPINNLEELLTQERQCHSQPDPLCRSRIGQSALNLAKLDIADRQLTGSFADSPQGATLREAILQRAVYLKQWQYADEMLMQLHQQRTLSAQQAQQWFDILLAAQRDDRLLALQSQGLINSPEQQIGYANSLIARNETAKLQNYLANRHPSFANAAQEKSWLYLLTRYSKNPAQSLSQFKAQFPQNQHYQNGFKLADALKAKDYATAQRLLATLPENEWLEERFTVSLAQGNTTQSRQLAQRLSAQQPKNMALLDRLSYQLMQAGKSKTAAQLLLSSYPFSASTIASQNLNTRLFGLLTRYPELASPEQIARLSRPLSTPSQREIQAAWLAPNGQCADIQRLLGDMSTSYSANSWNLLANCYQKTLPGLALYAYQQSAQRQPSTNALRAVAYQAYQTEDYATAVRTWADLSPATLSDQDIMAAANSAQAAGNQTALQSWLAQAQSRNLTHSEAYWWLHAQRFIPNDPDAALADLNRANHIQPSARVYAARANIYRQRGEYAQAITELQQALKLEPNNNDIQANLGYTLWDNGDVAPAREMLQQANQTTPDDPALLKQLTYVNQRLADIPQTRHYAERVIDDIDNASALQPMNEQTNQQRFNFRRLHEDVSRRWTFNFDTVLGLRSGAVNSANNNVGGQPGQSYRSFGQLEAEYRIGSNMLLEGDQLSAYSRVFTGTGTSGVFIPSKDPMWGTGIRWKPLSSQVFFLALEQQIPLDRHHGESDVMIRASSSFLNSGKFSDAWHPNGNGWLAQNLYLDAAHYIRQDNQAYTADYRISWHQKIAANQTIEPYSHVQYNGFNGDSFQGAQLAGIGVRWNIWTGESHYDAWQHRMSLGLEYQNTFKGINQHIGERNSAFITLGVHW</sequence>
<dbReference type="AlphaFoldDB" id="A0AAJ4W9X3"/>
<evidence type="ECO:0000256" key="2">
    <source>
        <dbReference type="SAM" id="SignalP"/>
    </source>
</evidence>
<feature type="signal peptide" evidence="2">
    <location>
        <begin position="1"/>
        <end position="28"/>
    </location>
</feature>
<keyword evidence="2" id="KW-0732">Signal</keyword>
<dbReference type="PANTHER" id="PTHR44523">
    <property type="entry name" value="TETRATRICOPEPTIDE REPEAT PROTEIN 13"/>
    <property type="match status" value="1"/>
</dbReference>
<accession>A0AAJ4W9X3</accession>
<dbReference type="InterPro" id="IPR025137">
    <property type="entry name" value="NfrA_C"/>
</dbReference>
<dbReference type="SUPFAM" id="SSF48452">
    <property type="entry name" value="TPR-like"/>
    <property type="match status" value="3"/>
</dbReference>
<feature type="chain" id="PRO_5042613477" evidence="2">
    <location>
        <begin position="29"/>
        <end position="990"/>
    </location>
</feature>
<dbReference type="EMBL" id="FOLW01000003">
    <property type="protein sequence ID" value="SFC63379.1"/>
    <property type="molecule type" value="Genomic_DNA"/>
</dbReference>
<dbReference type="Proteomes" id="UP000226420">
    <property type="component" value="Unassembled WGS sequence"/>
</dbReference>
<feature type="repeat" description="TPR" evidence="1">
    <location>
        <begin position="613"/>
        <end position="646"/>
    </location>
</feature>
<name>A0AAJ4W9X3_9GAMM</name>
<dbReference type="InterPro" id="IPR019734">
    <property type="entry name" value="TPR_rpt"/>
</dbReference>
<gene>
    <name evidence="4" type="ORF">SAMN02745723_103167</name>
</gene>
<dbReference type="InterPro" id="IPR011990">
    <property type="entry name" value="TPR-like_helical_dom_sf"/>
</dbReference>
<dbReference type="Pfam" id="PF14559">
    <property type="entry name" value="TPR_19"/>
    <property type="match status" value="1"/>
</dbReference>
<dbReference type="PANTHER" id="PTHR44523:SF1">
    <property type="entry name" value="TETRATRICOPEPTIDE REPEAT PROTEIN 13"/>
    <property type="match status" value="1"/>
</dbReference>
<evidence type="ECO:0000313" key="4">
    <source>
        <dbReference type="EMBL" id="SFC63379.1"/>
    </source>
</evidence>
<dbReference type="PROSITE" id="PS50293">
    <property type="entry name" value="TPR_REGION"/>
    <property type="match status" value="1"/>
</dbReference>